<accession>T0KYL0</accession>
<dbReference type="EMBL" id="AMYD01000514">
    <property type="protein sequence ID" value="EQB57354.1"/>
    <property type="molecule type" value="Genomic_DNA"/>
</dbReference>
<dbReference type="SUPFAM" id="SSF56784">
    <property type="entry name" value="HAD-like"/>
    <property type="match status" value="1"/>
</dbReference>
<evidence type="ECO:0000256" key="4">
    <source>
        <dbReference type="ARBA" id="ARBA00022842"/>
    </source>
</evidence>
<dbReference type="InterPro" id="IPR006439">
    <property type="entry name" value="HAD-SF_hydro_IA"/>
</dbReference>
<dbReference type="PANTHER" id="PTHR46470:SF2">
    <property type="entry name" value="GLYCERALDEHYDE 3-PHOSPHATE PHOSPHATASE"/>
    <property type="match status" value="1"/>
</dbReference>
<dbReference type="SUPFAM" id="SSF48403">
    <property type="entry name" value="Ankyrin repeat"/>
    <property type="match status" value="1"/>
</dbReference>
<keyword evidence="4" id="KW-0460">Magnesium</keyword>
<keyword evidence="2" id="KW-0479">Metal-binding</keyword>
<evidence type="ECO:0000256" key="2">
    <source>
        <dbReference type="ARBA" id="ARBA00022723"/>
    </source>
</evidence>
<dbReference type="SFLD" id="SFLDS00003">
    <property type="entry name" value="Haloacid_Dehalogenase"/>
    <property type="match status" value="1"/>
</dbReference>
<evidence type="ECO:0000313" key="6">
    <source>
        <dbReference type="Proteomes" id="UP000015530"/>
    </source>
</evidence>
<dbReference type="InterPro" id="IPR036412">
    <property type="entry name" value="HAD-like_sf"/>
</dbReference>
<dbReference type="NCBIfam" id="TIGR01549">
    <property type="entry name" value="HAD-SF-IA-v1"/>
    <property type="match status" value="1"/>
</dbReference>
<dbReference type="STRING" id="1237896.T0KYL0"/>
<dbReference type="Gene3D" id="1.10.150.240">
    <property type="entry name" value="Putative phosphatase, domain 2"/>
    <property type="match status" value="1"/>
</dbReference>
<name>T0KYL0_COLGC</name>
<dbReference type="OrthoDB" id="1694274at2759"/>
<evidence type="ECO:0000256" key="3">
    <source>
        <dbReference type="ARBA" id="ARBA00022801"/>
    </source>
</evidence>
<dbReference type="Pfam" id="PF00702">
    <property type="entry name" value="Hydrolase"/>
    <property type="match status" value="1"/>
</dbReference>
<dbReference type="GO" id="GO:0044281">
    <property type="term" value="P:small molecule metabolic process"/>
    <property type="evidence" value="ECO:0007669"/>
    <property type="project" value="UniProtKB-ARBA"/>
</dbReference>
<organism evidence="5 6">
    <name type="scientific">Colletotrichum gloeosporioides (strain Cg-14)</name>
    <name type="common">Anthracnose fungus</name>
    <name type="synonym">Glomerella cingulata</name>
    <dbReference type="NCBI Taxonomy" id="1237896"/>
    <lineage>
        <taxon>Eukaryota</taxon>
        <taxon>Fungi</taxon>
        <taxon>Dikarya</taxon>
        <taxon>Ascomycota</taxon>
        <taxon>Pezizomycotina</taxon>
        <taxon>Sordariomycetes</taxon>
        <taxon>Hypocreomycetidae</taxon>
        <taxon>Glomerellales</taxon>
        <taxon>Glomerellaceae</taxon>
        <taxon>Colletotrichum</taxon>
        <taxon>Colletotrichum gloeosporioides species complex</taxon>
    </lineage>
</organism>
<dbReference type="AlphaFoldDB" id="T0KYL0"/>
<proteinExistence type="predicted"/>
<dbReference type="GO" id="GO:0016791">
    <property type="term" value="F:phosphatase activity"/>
    <property type="evidence" value="ECO:0007669"/>
    <property type="project" value="TreeGrafter"/>
</dbReference>
<evidence type="ECO:0000256" key="1">
    <source>
        <dbReference type="ARBA" id="ARBA00001946"/>
    </source>
</evidence>
<dbReference type="InterPro" id="IPR036770">
    <property type="entry name" value="Ankyrin_rpt-contain_sf"/>
</dbReference>
<dbReference type="SFLD" id="SFLDG01129">
    <property type="entry name" value="C1.5:_HAD__Beta-PGM__Phosphata"/>
    <property type="match status" value="1"/>
</dbReference>
<dbReference type="GO" id="GO:0046872">
    <property type="term" value="F:metal ion binding"/>
    <property type="evidence" value="ECO:0007669"/>
    <property type="project" value="UniProtKB-KW"/>
</dbReference>
<dbReference type="InterPro" id="IPR023198">
    <property type="entry name" value="PGP-like_dom2"/>
</dbReference>
<dbReference type="PANTHER" id="PTHR46470">
    <property type="entry name" value="N-ACYLNEURAMINATE-9-PHOSPHATASE"/>
    <property type="match status" value="1"/>
</dbReference>
<dbReference type="CDD" id="cd01427">
    <property type="entry name" value="HAD_like"/>
    <property type="match status" value="1"/>
</dbReference>
<dbReference type="HOGENOM" id="CLU_450546_0_0_1"/>
<dbReference type="InterPro" id="IPR051400">
    <property type="entry name" value="HAD-like_hydrolase"/>
</dbReference>
<comment type="caution">
    <text evidence="5">The sequence shown here is derived from an EMBL/GenBank/DDBJ whole genome shotgun (WGS) entry which is preliminary data.</text>
</comment>
<dbReference type="InterPro" id="IPR023214">
    <property type="entry name" value="HAD_sf"/>
</dbReference>
<keyword evidence="3" id="KW-0378">Hydrolase</keyword>
<evidence type="ECO:0000313" key="5">
    <source>
        <dbReference type="EMBL" id="EQB57354.1"/>
    </source>
</evidence>
<reference evidence="6" key="1">
    <citation type="journal article" date="2013" name="Mol. Plant Microbe Interact.">
        <title>Global aspects of pacC regulation of pathogenicity genes in Colletotrichum gloeosporioides as revealed by transcriptome analysis.</title>
        <authorList>
            <person name="Alkan N."/>
            <person name="Meng X."/>
            <person name="Friedlander G."/>
            <person name="Reuveni E."/>
            <person name="Sukno S."/>
            <person name="Sherman A."/>
            <person name="Thon M."/>
            <person name="Fluhr R."/>
            <person name="Prusky D."/>
        </authorList>
    </citation>
    <scope>NUCLEOTIDE SEQUENCE [LARGE SCALE GENOMIC DNA]</scope>
    <source>
        <strain evidence="6">Cg-14</strain>
    </source>
</reference>
<comment type="cofactor">
    <cofactor evidence="1">
        <name>Mg(2+)</name>
        <dbReference type="ChEBI" id="CHEBI:18420"/>
    </cofactor>
</comment>
<dbReference type="Gene3D" id="3.40.50.1000">
    <property type="entry name" value="HAD superfamily/HAD-like"/>
    <property type="match status" value="1"/>
</dbReference>
<gene>
    <name evidence="5" type="ORF">CGLO_02545</name>
</gene>
<dbReference type="Gene3D" id="1.25.40.20">
    <property type="entry name" value="Ankyrin repeat-containing domain"/>
    <property type="match status" value="1"/>
</dbReference>
<protein>
    <submittedName>
        <fullName evidence="5">Uncharacterized protein</fullName>
    </submittedName>
</protein>
<sequence>MTHLIKTLGVDINSKDGGGARPVHYAVMASSASTTTCALNLGADVHSGYYPKTLKRWKEHREVIPMCKDGPPMALHWALLWRKYEAAKLLAMNGACWVIGPDENASKHAWLKVLMEGFSNGASQQMERDKLDFVEIFSCRNSLPRSAHSQLLMDNLQDFLPEFVRLTWRVDLPRFSKGLDHRLSEVQNAFFYACQTADFREEALDHFKQELCKIMELDPHHGLDATPHLRYLYTAEKKSLCLHQDAYPTKVRCSFGTMALCFALSNMQRGYEDKMLQRVRWLLNAGARPTSSRQPFSPLICLFNRIRAEDAKYENAIPYIKEENQELYEQSLFDFLPIIQLLGENGAWTPFNDATNEGFDEADMAQPNSSQSIQAILADKTWFGFDLDDTLHEFRRASSAATAKTLEAISEQHGLPTDALKEEYSNILRDKTLNAFSDGKTSFEYRRERFTTLLERFSIAQDVESVDRLLQIYEDALTHSLQLKDGALSLFATLKEKGKKVAVITEGPQDAQERTVKQLGLAGYVDFLATTNFFRVSKTEGLFLRVLEHLAIQPSDMVYIGDNPVRDTVPAREAGIFSIHYNEQAETSLEGLSPQVKSLAEIEALL</sequence>
<dbReference type="Proteomes" id="UP000015530">
    <property type="component" value="Unassembled WGS sequence"/>
</dbReference>